<dbReference type="Pfam" id="PF01872">
    <property type="entry name" value="RibD_C"/>
    <property type="match status" value="1"/>
</dbReference>
<accession>A0A2W6A3R2</accession>
<protein>
    <recommendedName>
        <fullName evidence="1">Bacterial bifunctional deaminase-reductase C-terminal domain-containing protein</fullName>
    </recommendedName>
</protein>
<gene>
    <name evidence="2" type="ORF">DLM65_09265</name>
</gene>
<evidence type="ECO:0000313" key="2">
    <source>
        <dbReference type="EMBL" id="PZR80018.1"/>
    </source>
</evidence>
<feature type="domain" description="Bacterial bifunctional deaminase-reductase C-terminal" evidence="1">
    <location>
        <begin position="48"/>
        <end position="96"/>
    </location>
</feature>
<dbReference type="Gene3D" id="3.40.430.10">
    <property type="entry name" value="Dihydrofolate Reductase, subunit A"/>
    <property type="match status" value="1"/>
</dbReference>
<dbReference type="GO" id="GO:0008703">
    <property type="term" value="F:5-amino-6-(5-phosphoribosylamino)uracil reductase activity"/>
    <property type="evidence" value="ECO:0007669"/>
    <property type="project" value="InterPro"/>
</dbReference>
<evidence type="ECO:0000313" key="3">
    <source>
        <dbReference type="Proteomes" id="UP000248724"/>
    </source>
</evidence>
<comment type="caution">
    <text evidence="2">The sequence shown here is derived from an EMBL/GenBank/DDBJ whole genome shotgun (WGS) entry which is preliminary data.</text>
</comment>
<proteinExistence type="predicted"/>
<dbReference type="SUPFAM" id="SSF53597">
    <property type="entry name" value="Dihydrofolate reductase-like"/>
    <property type="match status" value="1"/>
</dbReference>
<evidence type="ECO:0000259" key="1">
    <source>
        <dbReference type="Pfam" id="PF01872"/>
    </source>
</evidence>
<reference evidence="2 3" key="1">
    <citation type="journal article" date="2017" name="Nature">
        <title>Atmospheric trace gases support primary production in Antarctic desert surface soil.</title>
        <authorList>
            <person name="Ji M."/>
            <person name="Greening C."/>
            <person name="Vanwonterghem I."/>
            <person name="Carere C.R."/>
            <person name="Bay S.K."/>
            <person name="Steen J.A."/>
            <person name="Montgomery K."/>
            <person name="Lines T."/>
            <person name="Beardall J."/>
            <person name="van Dorst J."/>
            <person name="Snape I."/>
            <person name="Stott M.B."/>
            <person name="Hugenholtz P."/>
            <person name="Ferrari B.C."/>
        </authorList>
    </citation>
    <scope>NUCLEOTIDE SEQUENCE [LARGE SCALE GENOMIC DNA]</scope>
    <source>
        <strain evidence="2">RRmetagenome_bin12</strain>
    </source>
</reference>
<sequence>MRQQPRRHRGDAPALGRCRARDGAGVTPAIREGRDGTVDLLGDHLAGRQALRAGLVDECHLFVAPIVIGGGTRSLSDDVRLRLDLLKERRYRNGVVHLQYGVAL</sequence>
<dbReference type="InterPro" id="IPR002734">
    <property type="entry name" value="RibDG_C"/>
</dbReference>
<dbReference type="Proteomes" id="UP000248724">
    <property type="component" value="Unassembled WGS sequence"/>
</dbReference>
<dbReference type="AlphaFoldDB" id="A0A2W6A3R2"/>
<dbReference type="InterPro" id="IPR024072">
    <property type="entry name" value="DHFR-like_dom_sf"/>
</dbReference>
<dbReference type="GO" id="GO:0009231">
    <property type="term" value="P:riboflavin biosynthetic process"/>
    <property type="evidence" value="ECO:0007669"/>
    <property type="project" value="InterPro"/>
</dbReference>
<dbReference type="EMBL" id="QHBU01000177">
    <property type="protein sequence ID" value="PZR80018.1"/>
    <property type="molecule type" value="Genomic_DNA"/>
</dbReference>
<name>A0A2W6A3R2_9BACT</name>
<organism evidence="2 3">
    <name type="scientific">Candidatus Aeolococcus gillhamiae</name>
    <dbReference type="NCBI Taxonomy" id="3127015"/>
    <lineage>
        <taxon>Bacteria</taxon>
        <taxon>Bacillati</taxon>
        <taxon>Candidatus Dormiibacterota</taxon>
        <taxon>Candidatus Dormibacteria</taxon>
        <taxon>Candidatus Aeolococcales</taxon>
        <taxon>Candidatus Aeolococcaceae</taxon>
        <taxon>Candidatus Aeolococcus</taxon>
    </lineage>
</organism>